<sequence length="174" mass="19113">MSAQLIFDLAPLGSVVRYFDGAPRPASQFGGKLAAWRSNNGDGRLVHRFGARRIGDNMVPAGIVLQRGKLDTDGPVIMVLRQTFSVASRLLFEVVEPPAIGSVRVVDRVDADAELLHLAADRAGAEDWRACNPHRRAFLDEVTATRWRPIWSGPGSRQGLPPKRPRLQADWPDG</sequence>
<evidence type="ECO:0000313" key="3">
    <source>
        <dbReference type="Proteomes" id="UP001548832"/>
    </source>
</evidence>
<dbReference type="InterPro" id="IPR017042">
    <property type="entry name" value="UCP036055"/>
</dbReference>
<reference evidence="2 3" key="1">
    <citation type="submission" date="2024-06" db="EMBL/GenBank/DDBJ databases">
        <authorList>
            <person name="Kim D.-U."/>
        </authorList>
    </citation>
    <scope>NUCLEOTIDE SEQUENCE [LARGE SCALE GENOMIC DNA]</scope>
    <source>
        <strain evidence="2 3">KACC15460</strain>
    </source>
</reference>
<organism evidence="2 3">
    <name type="scientific">Mesorhizobium shangrilense</name>
    <dbReference type="NCBI Taxonomy" id="460060"/>
    <lineage>
        <taxon>Bacteria</taxon>
        <taxon>Pseudomonadati</taxon>
        <taxon>Pseudomonadota</taxon>
        <taxon>Alphaproteobacteria</taxon>
        <taxon>Hyphomicrobiales</taxon>
        <taxon>Phyllobacteriaceae</taxon>
        <taxon>Mesorhizobium</taxon>
    </lineage>
</organism>
<dbReference type="Proteomes" id="UP001548832">
    <property type="component" value="Unassembled WGS sequence"/>
</dbReference>
<proteinExistence type="predicted"/>
<dbReference type="RefSeq" id="WP_354464807.1">
    <property type="nucleotide sequence ID" value="NZ_JBEWSZ010000011.1"/>
</dbReference>
<comment type="caution">
    <text evidence="2">The sequence shown here is derived from an EMBL/GenBank/DDBJ whole genome shotgun (WGS) entry which is preliminary data.</text>
</comment>
<protein>
    <submittedName>
        <fullName evidence="2">Uncharacterized protein</fullName>
    </submittedName>
</protein>
<dbReference type="PIRSF" id="PIRSF036055">
    <property type="entry name" value="UCP036055"/>
    <property type="match status" value="1"/>
</dbReference>
<name>A0ABV2DR76_9HYPH</name>
<dbReference type="EMBL" id="JBEWSZ010000011">
    <property type="protein sequence ID" value="MET2832586.1"/>
    <property type="molecule type" value="Genomic_DNA"/>
</dbReference>
<keyword evidence="3" id="KW-1185">Reference proteome</keyword>
<accession>A0ABV2DR76</accession>
<gene>
    <name evidence="2" type="ORF">ABVQ20_37255</name>
</gene>
<evidence type="ECO:0000313" key="2">
    <source>
        <dbReference type="EMBL" id="MET2832586.1"/>
    </source>
</evidence>
<evidence type="ECO:0000256" key="1">
    <source>
        <dbReference type="SAM" id="MobiDB-lite"/>
    </source>
</evidence>
<feature type="region of interest" description="Disordered" evidence="1">
    <location>
        <begin position="150"/>
        <end position="174"/>
    </location>
</feature>